<name>T1ESY1_HELRO</name>
<accession>T1ESY1</accession>
<organism evidence="3 4">
    <name type="scientific">Helobdella robusta</name>
    <name type="common">Californian leech</name>
    <dbReference type="NCBI Taxonomy" id="6412"/>
    <lineage>
        <taxon>Eukaryota</taxon>
        <taxon>Metazoa</taxon>
        <taxon>Spiralia</taxon>
        <taxon>Lophotrochozoa</taxon>
        <taxon>Annelida</taxon>
        <taxon>Clitellata</taxon>
        <taxon>Hirudinea</taxon>
        <taxon>Rhynchobdellida</taxon>
        <taxon>Glossiphoniidae</taxon>
        <taxon>Helobdella</taxon>
    </lineage>
</organism>
<dbReference type="EMBL" id="KB097143">
    <property type="protein sequence ID" value="ESN99136.1"/>
    <property type="molecule type" value="Genomic_DNA"/>
</dbReference>
<dbReference type="HOGENOM" id="CLU_1020403_0_0_1"/>
<gene>
    <name evidence="3" type="primary">20199681</name>
    <name evidence="2" type="ORF">HELRODRAFT_162631</name>
</gene>
<dbReference type="KEGG" id="hro:HELRODRAFT_162631"/>
<reference evidence="3" key="3">
    <citation type="submission" date="2015-06" db="UniProtKB">
        <authorList>
            <consortium name="EnsemblMetazoa"/>
        </authorList>
    </citation>
    <scope>IDENTIFICATION</scope>
</reference>
<evidence type="ECO:0000313" key="3">
    <source>
        <dbReference type="EnsemblMetazoa" id="HelroP162631"/>
    </source>
</evidence>
<proteinExistence type="predicted"/>
<protein>
    <submittedName>
        <fullName evidence="2 3">Uncharacterized protein</fullName>
    </submittedName>
</protein>
<dbReference type="EnsemblMetazoa" id="HelroT162631">
    <property type="protein sequence ID" value="HelroP162631"/>
    <property type="gene ID" value="HelroG162631"/>
</dbReference>
<evidence type="ECO:0000313" key="2">
    <source>
        <dbReference type="EMBL" id="ESN99136.1"/>
    </source>
</evidence>
<sequence>MSNETQLKGTPAFNQLLLDCHHSPSLPLLPLPHHNCTPQLQNISDVKDDCQVVSKIKNIQISSRTDSDSSDYDAVFEQRLDSEFSDKCVDLNEIFVQKLKRFSHLDNHNEDYKNKTSLRRNSICLDDDSSKVVIDSFLCKETKHLSLSKTELSKDQSKIRPKSLRLTNCFEDQMNEEKVPKKSSQRQQRATPSPSTTSSPSLSAQYKTHQTNQRAQLQQQETVEEQSEQDINAILEEGFRLLSWFNAVTTQITNSKHLLIHASPVNDFARKFL</sequence>
<feature type="compositionally biased region" description="Polar residues" evidence="1">
    <location>
        <begin position="202"/>
        <end position="212"/>
    </location>
</feature>
<reference evidence="4" key="1">
    <citation type="submission" date="2012-12" db="EMBL/GenBank/DDBJ databases">
        <authorList>
            <person name="Hellsten U."/>
            <person name="Grimwood J."/>
            <person name="Chapman J.A."/>
            <person name="Shapiro H."/>
            <person name="Aerts A."/>
            <person name="Otillar R.P."/>
            <person name="Terry A.Y."/>
            <person name="Boore J.L."/>
            <person name="Simakov O."/>
            <person name="Marletaz F."/>
            <person name="Cho S.-J."/>
            <person name="Edsinger-Gonzales E."/>
            <person name="Havlak P."/>
            <person name="Kuo D.-H."/>
            <person name="Larsson T."/>
            <person name="Lv J."/>
            <person name="Arendt D."/>
            <person name="Savage R."/>
            <person name="Osoegawa K."/>
            <person name="de Jong P."/>
            <person name="Lindberg D.R."/>
            <person name="Seaver E.C."/>
            <person name="Weisblat D.A."/>
            <person name="Putnam N.H."/>
            <person name="Grigoriev I.V."/>
            <person name="Rokhsar D.S."/>
        </authorList>
    </citation>
    <scope>NUCLEOTIDE SEQUENCE</scope>
</reference>
<keyword evidence="4" id="KW-1185">Reference proteome</keyword>
<evidence type="ECO:0000313" key="4">
    <source>
        <dbReference type="Proteomes" id="UP000015101"/>
    </source>
</evidence>
<dbReference type="RefSeq" id="XP_009023029.1">
    <property type="nucleotide sequence ID" value="XM_009024781.1"/>
</dbReference>
<feature type="compositionally biased region" description="Low complexity" evidence="1">
    <location>
        <begin position="191"/>
        <end position="201"/>
    </location>
</feature>
<dbReference type="InParanoid" id="T1ESY1"/>
<feature type="region of interest" description="Disordered" evidence="1">
    <location>
        <begin position="175"/>
        <end position="212"/>
    </location>
</feature>
<dbReference type="CTD" id="20199681"/>
<dbReference type="GeneID" id="20199681"/>
<evidence type="ECO:0000256" key="1">
    <source>
        <dbReference type="SAM" id="MobiDB-lite"/>
    </source>
</evidence>
<dbReference type="Proteomes" id="UP000015101">
    <property type="component" value="Unassembled WGS sequence"/>
</dbReference>
<dbReference type="EMBL" id="AMQM01001121">
    <property type="status" value="NOT_ANNOTATED_CDS"/>
    <property type="molecule type" value="Genomic_DNA"/>
</dbReference>
<dbReference type="AlphaFoldDB" id="T1ESY1"/>
<reference evidence="2 4" key="2">
    <citation type="journal article" date="2013" name="Nature">
        <title>Insights into bilaterian evolution from three spiralian genomes.</title>
        <authorList>
            <person name="Simakov O."/>
            <person name="Marletaz F."/>
            <person name="Cho S.J."/>
            <person name="Edsinger-Gonzales E."/>
            <person name="Havlak P."/>
            <person name="Hellsten U."/>
            <person name="Kuo D.H."/>
            <person name="Larsson T."/>
            <person name="Lv J."/>
            <person name="Arendt D."/>
            <person name="Savage R."/>
            <person name="Osoegawa K."/>
            <person name="de Jong P."/>
            <person name="Grimwood J."/>
            <person name="Chapman J.A."/>
            <person name="Shapiro H."/>
            <person name="Aerts A."/>
            <person name="Otillar R.P."/>
            <person name="Terry A.Y."/>
            <person name="Boore J.L."/>
            <person name="Grigoriev I.V."/>
            <person name="Lindberg D.R."/>
            <person name="Seaver E.C."/>
            <person name="Weisblat D.A."/>
            <person name="Putnam N.H."/>
            <person name="Rokhsar D.S."/>
        </authorList>
    </citation>
    <scope>NUCLEOTIDE SEQUENCE</scope>
</reference>